<keyword evidence="2" id="KW-1133">Transmembrane helix</keyword>
<keyword evidence="4" id="KW-1185">Reference proteome</keyword>
<feature type="transmembrane region" description="Helical" evidence="2">
    <location>
        <begin position="339"/>
        <end position="362"/>
    </location>
</feature>
<feature type="compositionally biased region" description="Acidic residues" evidence="1">
    <location>
        <begin position="452"/>
        <end position="464"/>
    </location>
</feature>
<feature type="transmembrane region" description="Helical" evidence="2">
    <location>
        <begin position="155"/>
        <end position="180"/>
    </location>
</feature>
<gene>
    <name evidence="3" type="ORF">CIMG_01910</name>
</gene>
<dbReference type="OrthoDB" id="5308502at2759"/>
<evidence type="ECO:0000256" key="1">
    <source>
        <dbReference type="SAM" id="MobiDB-lite"/>
    </source>
</evidence>
<dbReference type="InterPro" id="IPR018830">
    <property type="entry name" value="DUF2434"/>
</dbReference>
<feature type="transmembrane region" description="Helical" evidence="2">
    <location>
        <begin position="89"/>
        <end position="108"/>
    </location>
</feature>
<proteinExistence type="predicted"/>
<reference evidence="4" key="1">
    <citation type="journal article" date="2009" name="Genome Res.">
        <title>Comparative genomic analyses of the human fungal pathogens Coccidioides and their relatives.</title>
        <authorList>
            <person name="Sharpton T.J."/>
            <person name="Stajich J.E."/>
            <person name="Rounsley S.D."/>
            <person name="Gardner M.J."/>
            <person name="Wortman J.R."/>
            <person name="Jordar V.S."/>
            <person name="Maiti R."/>
            <person name="Kodira C.D."/>
            <person name="Neafsey D.E."/>
            <person name="Zeng Q."/>
            <person name="Hung C.-Y."/>
            <person name="McMahan C."/>
            <person name="Muszewska A."/>
            <person name="Grynberg M."/>
            <person name="Mandel M.A."/>
            <person name="Kellner E.M."/>
            <person name="Barker B.M."/>
            <person name="Galgiani J.N."/>
            <person name="Orbach M.J."/>
            <person name="Kirkland T.N."/>
            <person name="Cole G.T."/>
            <person name="Henn M.R."/>
            <person name="Birren B.W."/>
            <person name="Taylor J.W."/>
        </authorList>
    </citation>
    <scope>NUCLEOTIDE SEQUENCE [LARGE SCALE GENOMIC DNA]</scope>
    <source>
        <strain evidence="4">RS</strain>
    </source>
</reference>
<name>A0A0E1RYS1_COCIM</name>
<reference evidence="4" key="2">
    <citation type="journal article" date="2010" name="Genome Res.">
        <title>Population genomic sequencing of Coccidioides fungi reveals recent hybridization and transposon control.</title>
        <authorList>
            <person name="Neafsey D.E."/>
            <person name="Barker B.M."/>
            <person name="Sharpton T.J."/>
            <person name="Stajich J.E."/>
            <person name="Park D.J."/>
            <person name="Whiston E."/>
            <person name="Hung C.-Y."/>
            <person name="McMahan C."/>
            <person name="White J."/>
            <person name="Sykes S."/>
            <person name="Heiman D."/>
            <person name="Young S."/>
            <person name="Zeng Q."/>
            <person name="Abouelleil A."/>
            <person name="Aftuck L."/>
            <person name="Bessette D."/>
            <person name="Brown A."/>
            <person name="FitzGerald M."/>
            <person name="Lui A."/>
            <person name="Macdonald J.P."/>
            <person name="Priest M."/>
            <person name="Orbach M.J."/>
            <person name="Galgiani J.N."/>
            <person name="Kirkland T.N."/>
            <person name="Cole G.T."/>
            <person name="Birren B.W."/>
            <person name="Henn M.R."/>
            <person name="Taylor J.W."/>
            <person name="Rounsley S.D."/>
        </authorList>
    </citation>
    <scope>GENOME REANNOTATION</scope>
    <source>
        <strain evidence="4">RS</strain>
    </source>
</reference>
<dbReference type="AlphaFoldDB" id="A0A0E1RYS1"/>
<protein>
    <submittedName>
        <fullName evidence="3">Uncharacterized protein</fullName>
    </submittedName>
</protein>
<dbReference type="InParanoid" id="A0A0E1RYS1"/>
<dbReference type="Proteomes" id="UP000001261">
    <property type="component" value="Unassembled WGS sequence"/>
</dbReference>
<evidence type="ECO:0000313" key="3">
    <source>
        <dbReference type="EMBL" id="EAS36556.1"/>
    </source>
</evidence>
<feature type="transmembrane region" description="Helical" evidence="2">
    <location>
        <begin position="213"/>
        <end position="231"/>
    </location>
</feature>
<evidence type="ECO:0000313" key="4">
    <source>
        <dbReference type="Proteomes" id="UP000001261"/>
    </source>
</evidence>
<dbReference type="OMA" id="WLPLWFY"/>
<accession>A0A0E1RYS1</accession>
<feature type="transmembrane region" description="Helical" evidence="2">
    <location>
        <begin position="263"/>
        <end position="283"/>
    </location>
</feature>
<keyword evidence="2" id="KW-0472">Membrane</keyword>
<feature type="compositionally biased region" description="Basic and acidic residues" evidence="1">
    <location>
        <begin position="467"/>
        <end position="476"/>
    </location>
</feature>
<dbReference type="VEuPathDB" id="FungiDB:CIMG_01910"/>
<dbReference type="GeneID" id="4566238"/>
<dbReference type="STRING" id="246410.A0A0E1RYS1"/>
<evidence type="ECO:0000256" key="2">
    <source>
        <dbReference type="SAM" id="Phobius"/>
    </source>
</evidence>
<dbReference type="KEGG" id="cim:CIMG_01910"/>
<feature type="region of interest" description="Disordered" evidence="1">
    <location>
        <begin position="444"/>
        <end position="534"/>
    </location>
</feature>
<dbReference type="EMBL" id="GG704911">
    <property type="protein sequence ID" value="EAS36556.1"/>
    <property type="molecule type" value="Genomic_DNA"/>
</dbReference>
<dbReference type="RefSeq" id="XP_001248139.1">
    <property type="nucleotide sequence ID" value="XM_001248138.2"/>
</dbReference>
<sequence length="534" mass="61212">MALIQMRELLQFPDNGDNATDTVINGIHFNRSALHHFNYTLYSNGTLSNGSNCWLAFQMYKPIMFSNGTFINGTSCYSPIEGVGTRGSIGIAFASMFALTILFSLINLRKHGRRYLPVDKRWSLVGRRWQWYWMLFVGACGTISCFMSIDVDRDYLQGLAIILQSFFYYLTLPTVLAAVWESVRHWGSWQERQIQDRDNFAFAAETTREKQEFYLPLIFYLFAFLNFFLTIPRSWTNVQKQRSEDQQESLAKPTATDGRFKSASILVAVCLFLICYSLGHSLYRYKHRPQGRVWVAFYLTIIPFKFIITILLAGARIGFGIASAFNWTISPLKYNGEPGWLYGLGYTPVLLILIILNIYGYLDRNEDKELIRQRVERGRIADNELGIDRKNRKPHWWHRSRTDYTPSTLGLDADERLRTLVAEVGGGTATKKNLQKMVEMGVLNPTKYRDDDPPEELPVEEPSAEFEWPRKDRFVVMDEEENKPEASQGSSIPPGPKPEASPTLSRANSHNTAFSGETLTSQAKSHRVRSMLDI</sequence>
<feature type="compositionally biased region" description="Polar residues" evidence="1">
    <location>
        <begin position="502"/>
        <end position="523"/>
    </location>
</feature>
<feature type="transmembrane region" description="Helical" evidence="2">
    <location>
        <begin position="129"/>
        <end position="149"/>
    </location>
</feature>
<organism evidence="3 4">
    <name type="scientific">Coccidioides immitis (strain RS)</name>
    <name type="common">Valley fever fungus</name>
    <dbReference type="NCBI Taxonomy" id="246410"/>
    <lineage>
        <taxon>Eukaryota</taxon>
        <taxon>Fungi</taxon>
        <taxon>Dikarya</taxon>
        <taxon>Ascomycota</taxon>
        <taxon>Pezizomycotina</taxon>
        <taxon>Eurotiomycetes</taxon>
        <taxon>Eurotiomycetidae</taxon>
        <taxon>Onygenales</taxon>
        <taxon>Onygenaceae</taxon>
        <taxon>Coccidioides</taxon>
    </lineage>
</organism>
<keyword evidence="2" id="KW-0812">Transmembrane</keyword>
<dbReference type="Pfam" id="PF10361">
    <property type="entry name" value="DUF2434"/>
    <property type="match status" value="1"/>
</dbReference>
<feature type="compositionally biased region" description="Basic residues" evidence="1">
    <location>
        <begin position="524"/>
        <end position="534"/>
    </location>
</feature>
<feature type="transmembrane region" description="Helical" evidence="2">
    <location>
        <begin position="295"/>
        <end position="319"/>
    </location>
</feature>